<feature type="repeat" description="TPR" evidence="8">
    <location>
        <begin position="294"/>
        <end position="327"/>
    </location>
</feature>
<keyword evidence="7 8" id="KW-0802">TPR repeat</keyword>
<evidence type="ECO:0000256" key="4">
    <source>
        <dbReference type="ARBA" id="ARBA00022676"/>
    </source>
</evidence>
<keyword evidence="11" id="KW-1185">Reference proteome</keyword>
<dbReference type="SMART" id="SM00028">
    <property type="entry name" value="TPR"/>
    <property type="match status" value="7"/>
</dbReference>
<gene>
    <name evidence="10" type="ORF">Cri9333_3393</name>
</gene>
<dbReference type="Pfam" id="PF13414">
    <property type="entry name" value="TPR_11"/>
    <property type="match status" value="2"/>
</dbReference>
<evidence type="ECO:0000256" key="5">
    <source>
        <dbReference type="ARBA" id="ARBA00022679"/>
    </source>
</evidence>
<dbReference type="InterPro" id="IPR029489">
    <property type="entry name" value="OGT/SEC/SPY_C"/>
</dbReference>
<dbReference type="SUPFAM" id="SSF53335">
    <property type="entry name" value="S-adenosyl-L-methionine-dependent methyltransferases"/>
    <property type="match status" value="1"/>
</dbReference>
<dbReference type="Pfam" id="PF13844">
    <property type="entry name" value="Glyco_transf_41"/>
    <property type="match status" value="2"/>
</dbReference>
<dbReference type="Proteomes" id="UP000010472">
    <property type="component" value="Chromosome"/>
</dbReference>
<dbReference type="HOGENOM" id="CLU_001721_3_1_3"/>
<dbReference type="RefSeq" id="WP_015204327.1">
    <property type="nucleotide sequence ID" value="NC_019753.1"/>
</dbReference>
<dbReference type="PANTHER" id="PTHR44835">
    <property type="entry name" value="UDP-N-ACETYLGLUCOSAMINE--PEPTIDE N-ACETYLGLUCOSAMINYLTRANSFERASE SPINDLY-RELATED"/>
    <property type="match status" value="1"/>
</dbReference>
<dbReference type="PATRIC" id="fig|1173022.3.peg.3665"/>
<name>K9W1Y3_9CYAN</name>
<keyword evidence="6" id="KW-0677">Repeat</keyword>
<dbReference type="InterPro" id="IPR051939">
    <property type="entry name" value="Glycosyltr_41/O-GlcNAc_trsf"/>
</dbReference>
<organism evidence="10 11">
    <name type="scientific">Crinalium epipsammum PCC 9333</name>
    <dbReference type="NCBI Taxonomy" id="1173022"/>
    <lineage>
        <taxon>Bacteria</taxon>
        <taxon>Bacillati</taxon>
        <taxon>Cyanobacteriota</taxon>
        <taxon>Cyanophyceae</taxon>
        <taxon>Gomontiellales</taxon>
        <taxon>Gomontiellaceae</taxon>
        <taxon>Crinalium</taxon>
    </lineage>
</organism>
<dbReference type="EC" id="2.4.1.255" evidence="3"/>
<dbReference type="GO" id="GO:0097363">
    <property type="term" value="F:protein O-acetylglucosaminyltransferase activity"/>
    <property type="evidence" value="ECO:0007669"/>
    <property type="project" value="UniProtKB-EC"/>
</dbReference>
<evidence type="ECO:0000256" key="3">
    <source>
        <dbReference type="ARBA" id="ARBA00011970"/>
    </source>
</evidence>
<dbReference type="PROSITE" id="PS50005">
    <property type="entry name" value="TPR"/>
    <property type="match status" value="6"/>
</dbReference>
<protein>
    <recommendedName>
        <fullName evidence="3">protein O-GlcNAc transferase</fullName>
        <ecNumber evidence="3">2.4.1.255</ecNumber>
    </recommendedName>
</protein>
<dbReference type="Gene3D" id="3.40.50.150">
    <property type="entry name" value="Vaccinia Virus protein VP39"/>
    <property type="match status" value="1"/>
</dbReference>
<evidence type="ECO:0000259" key="9">
    <source>
        <dbReference type="Pfam" id="PF13844"/>
    </source>
</evidence>
<dbReference type="Gene3D" id="1.25.40.10">
    <property type="entry name" value="Tetratricopeptide repeat domain"/>
    <property type="match status" value="3"/>
</dbReference>
<evidence type="ECO:0000256" key="7">
    <source>
        <dbReference type="ARBA" id="ARBA00022803"/>
    </source>
</evidence>
<dbReference type="SUPFAM" id="SSF48452">
    <property type="entry name" value="TPR-like"/>
    <property type="match status" value="2"/>
</dbReference>
<feature type="repeat" description="TPR" evidence="8">
    <location>
        <begin position="328"/>
        <end position="361"/>
    </location>
</feature>
<feature type="repeat" description="TPR" evidence="8">
    <location>
        <begin position="481"/>
        <end position="514"/>
    </location>
</feature>
<feature type="domain" description="O-GlcNAc transferase C-terminal" evidence="9">
    <location>
        <begin position="813"/>
        <end position="990"/>
    </location>
</feature>
<keyword evidence="5" id="KW-0808">Transferase</keyword>
<comment type="pathway">
    <text evidence="1">Protein modification; protein glycosylation.</text>
</comment>
<feature type="repeat" description="TPR" evidence="8">
    <location>
        <begin position="447"/>
        <end position="480"/>
    </location>
</feature>
<evidence type="ECO:0000313" key="11">
    <source>
        <dbReference type="Proteomes" id="UP000010472"/>
    </source>
</evidence>
<dbReference type="InterPro" id="IPR011990">
    <property type="entry name" value="TPR-like_helical_dom_sf"/>
</dbReference>
<dbReference type="AlphaFoldDB" id="K9W1Y3"/>
<feature type="repeat" description="TPR" evidence="8">
    <location>
        <begin position="362"/>
        <end position="395"/>
    </location>
</feature>
<dbReference type="PANTHER" id="PTHR44835:SF1">
    <property type="entry name" value="PROTEIN O-GLCNAC TRANSFERASE"/>
    <property type="match status" value="1"/>
</dbReference>
<evidence type="ECO:0000256" key="6">
    <source>
        <dbReference type="ARBA" id="ARBA00022737"/>
    </source>
</evidence>
<dbReference type="Gene3D" id="3.40.50.2000">
    <property type="entry name" value="Glycogen Phosphorylase B"/>
    <property type="match status" value="1"/>
</dbReference>
<dbReference type="OrthoDB" id="146908at2"/>
<comment type="similarity">
    <text evidence="2">Belongs to the glycosyltransferase 41 family. O-GlcNAc transferase subfamily.</text>
</comment>
<dbReference type="Pfam" id="PF14559">
    <property type="entry name" value="TPR_19"/>
    <property type="match status" value="1"/>
</dbReference>
<keyword evidence="4" id="KW-0328">Glycosyltransferase</keyword>
<feature type="domain" description="O-GlcNAc transferase C-terminal" evidence="9">
    <location>
        <begin position="637"/>
        <end position="796"/>
    </location>
</feature>
<dbReference type="Pfam" id="PF13374">
    <property type="entry name" value="TPR_10"/>
    <property type="match status" value="1"/>
</dbReference>
<accession>K9W1Y3</accession>
<dbReference type="Gene3D" id="3.40.50.11380">
    <property type="match status" value="1"/>
</dbReference>
<dbReference type="PROSITE" id="PS50293">
    <property type="entry name" value="TPR_REGION"/>
    <property type="match status" value="2"/>
</dbReference>
<dbReference type="STRING" id="1173022.Cri9333_3393"/>
<dbReference type="SUPFAM" id="SSF53756">
    <property type="entry name" value="UDP-Glycosyltransferase/glycogen phosphorylase"/>
    <property type="match status" value="1"/>
</dbReference>
<dbReference type="eggNOG" id="COG0457">
    <property type="taxonomic scope" value="Bacteria"/>
</dbReference>
<evidence type="ECO:0000313" key="10">
    <source>
        <dbReference type="EMBL" id="AFZ14221.1"/>
    </source>
</evidence>
<evidence type="ECO:0000256" key="1">
    <source>
        <dbReference type="ARBA" id="ARBA00004922"/>
    </source>
</evidence>
<evidence type="ECO:0000256" key="8">
    <source>
        <dbReference type="PROSITE-ProRule" id="PRU00339"/>
    </source>
</evidence>
<sequence>MNYQKFINQLSEVYTTSEKQILLPKSTIFQSVVEKVQGLAIANIMQLLNLAVDCLEEDEIYCEVGCGTGANLIGALLNHSEVTAYAVEQFLVDDADHKIEELVNNLSVFSLEDQVIFSNENFEDFFSELREIQPEQKVGVYFYEGGKDYRSSLLGLLLVKPFLADRALIIVSGSNYSTVQQANWDFLATTPQAKLLLTLPGNEKGNSRFGNGLHIFSWDVNQFTTYDWSQFNKSFRNKPLITALEDFYSEFEFKTKRETLDRLTKEAISLEFNSKALLAEEKYKQVLEWDIYNHKSYHNLGMFYYSQAKYEDALPMLIKSLEIDPGRDSTHYSIGLVLEKLNSTNQAIDAYKKAIVINPEFHDAYNNLGNLLIKTDKIAEAEVIYRQAVAANPNHFGGYLNLGNVLMSLDRVEEAIETYQKALSLNPCNPDIINNLAIAFAANNEQSQSDIHFAYAAYRQGKYQKAINYFQKFFVQEPGELQFYLDFAECYLKTNQYELGIKIFEQAIIQYPNEFVPHLKLIVLRQWLNHIEEAIKIAQQAVAQFPNNLAIKLEQVRLMPILYKDIDEIEVYRSRFIHELNNFINQISLDSQQTKKNTFDALGYNTNFFLQYQGKNDLDIQTKYGQFVHQVMAVNYPEWVKPLQMPPLNTDNKIRIGYISNSMFNHVVANMTIGWLKRQDRNKFKVYSYAIDTAKDSKTIDFQMYSDVFYQIPNNLEAVCQQIINDQLHVLVFLDIGMYAMMTQIGALRLASVQCTTWGHPITSGLPTIDYFLSCELMEPENGAEHYSEKLLKLPNIGLYYEKPLIPETRLERSHFKLRSDAVVYLSCQSLFKYLPQHDYVFAAIAQLVPQAQFAFISSQISEAITEKFKQRLQKAFASYGLNSKDYCVILPRLDGLEYPNVHLVSDIYLDTFSWSGGNTTMTAVASNLPVVTCPGEFMRGRHSYGILKMLGVTDTIATNEAEYIEIAVRLGLDPQWRLAIVEQVKQNQHRVFEDQTCVDALEEFYQRVVQEQSI</sequence>
<dbReference type="eggNOG" id="COG3914">
    <property type="taxonomic scope" value="Bacteria"/>
</dbReference>
<dbReference type="InterPro" id="IPR029063">
    <property type="entry name" value="SAM-dependent_MTases_sf"/>
</dbReference>
<feature type="repeat" description="TPR" evidence="8">
    <location>
        <begin position="396"/>
        <end position="429"/>
    </location>
</feature>
<proteinExistence type="inferred from homology"/>
<dbReference type="KEGG" id="cep:Cri9333_3393"/>
<dbReference type="EMBL" id="CP003620">
    <property type="protein sequence ID" value="AFZ14221.1"/>
    <property type="molecule type" value="Genomic_DNA"/>
</dbReference>
<evidence type="ECO:0000256" key="2">
    <source>
        <dbReference type="ARBA" id="ARBA00005386"/>
    </source>
</evidence>
<dbReference type="InterPro" id="IPR019734">
    <property type="entry name" value="TPR_rpt"/>
</dbReference>
<reference evidence="10 11" key="1">
    <citation type="submission" date="2012-06" db="EMBL/GenBank/DDBJ databases">
        <title>Finished chromosome of genome of Crinalium epipsammum PCC 9333.</title>
        <authorList>
            <consortium name="US DOE Joint Genome Institute"/>
            <person name="Gugger M."/>
            <person name="Coursin T."/>
            <person name="Rippka R."/>
            <person name="Tandeau De Marsac N."/>
            <person name="Huntemann M."/>
            <person name="Wei C.-L."/>
            <person name="Han J."/>
            <person name="Detter J.C."/>
            <person name="Han C."/>
            <person name="Tapia R."/>
            <person name="Davenport K."/>
            <person name="Daligault H."/>
            <person name="Erkkila T."/>
            <person name="Gu W."/>
            <person name="Munk A.C.C."/>
            <person name="Teshima H."/>
            <person name="Xu Y."/>
            <person name="Chain P."/>
            <person name="Chen A."/>
            <person name="Krypides N."/>
            <person name="Mavromatis K."/>
            <person name="Markowitz V."/>
            <person name="Szeto E."/>
            <person name="Ivanova N."/>
            <person name="Mikhailova N."/>
            <person name="Ovchinnikova G."/>
            <person name="Pagani I."/>
            <person name="Pati A."/>
            <person name="Goodwin L."/>
            <person name="Peters L."/>
            <person name="Pitluck S."/>
            <person name="Woyke T."/>
            <person name="Kerfeld C."/>
        </authorList>
    </citation>
    <scope>NUCLEOTIDE SEQUENCE [LARGE SCALE GENOMIC DNA]</scope>
    <source>
        <strain evidence="10 11">PCC 9333</strain>
    </source>
</reference>